<name>A0A411YJ44_9ACTN</name>
<sequence length="163" mass="17362">MSEQTPLTRGPQAAAHRTPSAAWPRREAEPLPQAPGAHVEIDVTDEAVRTDGGRVVIDLTPGDRGSAKAQLTSPLGLLVLCNVLNVLDAGLTILWIDMDVAVEGNPIVDTIGFPAKVVGVAIGSWIVYRVRPRVLWLPIVVLAAVNAYHLLGAVWFVLLPTLG</sequence>
<dbReference type="KEGG" id="erz:ER308_17405"/>
<keyword evidence="2" id="KW-0812">Transmembrane</keyword>
<organism evidence="3 4">
    <name type="scientific">Egibacter rhizosphaerae</name>
    <dbReference type="NCBI Taxonomy" id="1670831"/>
    <lineage>
        <taxon>Bacteria</taxon>
        <taxon>Bacillati</taxon>
        <taxon>Actinomycetota</taxon>
        <taxon>Nitriliruptoria</taxon>
        <taxon>Egibacterales</taxon>
        <taxon>Egibacteraceae</taxon>
        <taxon>Egibacter</taxon>
    </lineage>
</organism>
<dbReference type="RefSeq" id="WP_131156164.1">
    <property type="nucleotide sequence ID" value="NZ_CP036402.1"/>
</dbReference>
<dbReference type="Proteomes" id="UP000291469">
    <property type="component" value="Chromosome"/>
</dbReference>
<accession>A0A411YJ44</accession>
<gene>
    <name evidence="3" type="ORF">ER308_17405</name>
</gene>
<feature type="transmembrane region" description="Helical" evidence="2">
    <location>
        <begin position="135"/>
        <end position="158"/>
    </location>
</feature>
<dbReference type="AlphaFoldDB" id="A0A411YJ44"/>
<evidence type="ECO:0000313" key="4">
    <source>
        <dbReference type="Proteomes" id="UP000291469"/>
    </source>
</evidence>
<evidence type="ECO:0000256" key="1">
    <source>
        <dbReference type="SAM" id="MobiDB-lite"/>
    </source>
</evidence>
<reference evidence="3 4" key="1">
    <citation type="submission" date="2019-01" db="EMBL/GenBank/DDBJ databases">
        <title>Egibacter rhizosphaerae EGI 80759T.</title>
        <authorList>
            <person name="Chen D.-D."/>
            <person name="Tian Y."/>
            <person name="Jiao J.-Y."/>
            <person name="Zhang X.-T."/>
            <person name="Zhang Y.-G."/>
            <person name="Zhang Y."/>
            <person name="Xiao M."/>
            <person name="Shu W.-S."/>
            <person name="Li W.-J."/>
        </authorList>
    </citation>
    <scope>NUCLEOTIDE SEQUENCE [LARGE SCALE GENOMIC DNA]</scope>
    <source>
        <strain evidence="3 4">EGI 80759</strain>
    </source>
</reference>
<keyword evidence="2" id="KW-0472">Membrane</keyword>
<protein>
    <recommendedName>
        <fullName evidence="5">DUF5658 domain-containing protein</fullName>
    </recommendedName>
</protein>
<feature type="region of interest" description="Disordered" evidence="1">
    <location>
        <begin position="1"/>
        <end position="37"/>
    </location>
</feature>
<evidence type="ECO:0008006" key="5">
    <source>
        <dbReference type="Google" id="ProtNLM"/>
    </source>
</evidence>
<evidence type="ECO:0000313" key="3">
    <source>
        <dbReference type="EMBL" id="QBI21171.1"/>
    </source>
</evidence>
<keyword evidence="2" id="KW-1133">Transmembrane helix</keyword>
<feature type="transmembrane region" description="Helical" evidence="2">
    <location>
        <begin position="111"/>
        <end position="128"/>
    </location>
</feature>
<evidence type="ECO:0000256" key="2">
    <source>
        <dbReference type="SAM" id="Phobius"/>
    </source>
</evidence>
<keyword evidence="4" id="KW-1185">Reference proteome</keyword>
<dbReference type="EMBL" id="CP036402">
    <property type="protein sequence ID" value="QBI21171.1"/>
    <property type="molecule type" value="Genomic_DNA"/>
</dbReference>
<proteinExistence type="predicted"/>
<feature type="transmembrane region" description="Helical" evidence="2">
    <location>
        <begin position="75"/>
        <end position="96"/>
    </location>
</feature>